<name>A0AAV4IGF3_9GAST</name>
<dbReference type="GO" id="GO:0005581">
    <property type="term" value="C:collagen trimer"/>
    <property type="evidence" value="ECO:0007669"/>
    <property type="project" value="UniProtKB-KW"/>
</dbReference>
<dbReference type="GO" id="GO:0008061">
    <property type="term" value="F:chitin binding"/>
    <property type="evidence" value="ECO:0007669"/>
    <property type="project" value="InterPro"/>
</dbReference>
<dbReference type="Pfam" id="PF01607">
    <property type="entry name" value="CBM_14"/>
    <property type="match status" value="1"/>
</dbReference>
<feature type="region of interest" description="Disordered" evidence="1">
    <location>
        <begin position="30"/>
        <end position="53"/>
    </location>
</feature>
<evidence type="ECO:0000313" key="3">
    <source>
        <dbReference type="EMBL" id="GFS08880.1"/>
    </source>
</evidence>
<dbReference type="PROSITE" id="PS50940">
    <property type="entry name" value="CHIT_BIND_II"/>
    <property type="match status" value="1"/>
</dbReference>
<proteinExistence type="predicted"/>
<dbReference type="Proteomes" id="UP000762676">
    <property type="component" value="Unassembled WGS sequence"/>
</dbReference>
<comment type="caution">
    <text evidence="3">The sequence shown here is derived from an EMBL/GenBank/DDBJ whole genome shotgun (WGS) entry which is preliminary data.</text>
</comment>
<dbReference type="AlphaFoldDB" id="A0AAV4IGF3"/>
<accession>A0AAV4IGF3</accession>
<organism evidence="3 4">
    <name type="scientific">Elysia marginata</name>
    <dbReference type="NCBI Taxonomy" id="1093978"/>
    <lineage>
        <taxon>Eukaryota</taxon>
        <taxon>Metazoa</taxon>
        <taxon>Spiralia</taxon>
        <taxon>Lophotrochozoa</taxon>
        <taxon>Mollusca</taxon>
        <taxon>Gastropoda</taxon>
        <taxon>Heterobranchia</taxon>
        <taxon>Euthyneura</taxon>
        <taxon>Panpulmonata</taxon>
        <taxon>Sacoglossa</taxon>
        <taxon>Placobranchoidea</taxon>
        <taxon>Plakobranchidae</taxon>
        <taxon>Elysia</taxon>
    </lineage>
</organism>
<protein>
    <submittedName>
        <fullName evidence="3">Collagen alpha-1(XIV) chain</fullName>
    </submittedName>
</protein>
<feature type="domain" description="Chitin-binding type-2" evidence="2">
    <location>
        <begin position="141"/>
        <end position="191"/>
    </location>
</feature>
<dbReference type="EMBL" id="BMAT01002542">
    <property type="protein sequence ID" value="GFS08880.1"/>
    <property type="molecule type" value="Genomic_DNA"/>
</dbReference>
<dbReference type="InterPro" id="IPR002557">
    <property type="entry name" value="Chitin-bd_dom"/>
</dbReference>
<dbReference type="SUPFAM" id="SSF57625">
    <property type="entry name" value="Invertebrate chitin-binding proteins"/>
    <property type="match status" value="2"/>
</dbReference>
<dbReference type="SMART" id="SM00494">
    <property type="entry name" value="ChtBD2"/>
    <property type="match status" value="2"/>
</dbReference>
<sequence length="191" mass="20254">MHYLNPQAYVVLCPNGQSYKATTRECEFDTSIPNSGGSAGQPGLSPAAMTSAPPTGAPVVTAGTMISGMVNPCTPGNLSTGNVLHEYPTDRSKYIRCESTPGQWSLQSCPPAQFWLQAQRSCRYTCLVLDIAAGTVDCSLPNPCGSGSLQLFAHPTDASKYIRCGANQEPLLLSCAAGQVWRPIRQQCGNP</sequence>
<reference evidence="3 4" key="1">
    <citation type="journal article" date="2021" name="Elife">
        <title>Chloroplast acquisition without the gene transfer in kleptoplastic sea slugs, Plakobranchus ocellatus.</title>
        <authorList>
            <person name="Maeda T."/>
            <person name="Takahashi S."/>
            <person name="Yoshida T."/>
            <person name="Shimamura S."/>
            <person name="Takaki Y."/>
            <person name="Nagai Y."/>
            <person name="Toyoda A."/>
            <person name="Suzuki Y."/>
            <person name="Arimoto A."/>
            <person name="Ishii H."/>
            <person name="Satoh N."/>
            <person name="Nishiyama T."/>
            <person name="Hasebe M."/>
            <person name="Maruyama T."/>
            <person name="Minagawa J."/>
            <person name="Obokata J."/>
            <person name="Shigenobu S."/>
        </authorList>
    </citation>
    <scope>NUCLEOTIDE SEQUENCE [LARGE SCALE GENOMIC DNA]</scope>
</reference>
<evidence type="ECO:0000313" key="4">
    <source>
        <dbReference type="Proteomes" id="UP000762676"/>
    </source>
</evidence>
<keyword evidence="4" id="KW-1185">Reference proteome</keyword>
<evidence type="ECO:0000256" key="1">
    <source>
        <dbReference type="SAM" id="MobiDB-lite"/>
    </source>
</evidence>
<dbReference type="GO" id="GO:0005576">
    <property type="term" value="C:extracellular region"/>
    <property type="evidence" value="ECO:0007669"/>
    <property type="project" value="InterPro"/>
</dbReference>
<keyword evidence="3" id="KW-0176">Collagen</keyword>
<gene>
    <name evidence="3" type="ORF">ElyMa_001285000</name>
</gene>
<dbReference type="Gene3D" id="2.170.140.10">
    <property type="entry name" value="Chitin binding domain"/>
    <property type="match status" value="1"/>
</dbReference>
<evidence type="ECO:0000259" key="2">
    <source>
        <dbReference type="PROSITE" id="PS50940"/>
    </source>
</evidence>
<dbReference type="InterPro" id="IPR036508">
    <property type="entry name" value="Chitin-bd_dom_sf"/>
</dbReference>